<dbReference type="OrthoDB" id="2597874at2"/>
<gene>
    <name evidence="1" type="ORF">E1757_05650</name>
</gene>
<evidence type="ECO:0000313" key="1">
    <source>
        <dbReference type="EMBL" id="TDF99341.1"/>
    </source>
</evidence>
<comment type="caution">
    <text evidence="1">The sequence shown here is derived from an EMBL/GenBank/DDBJ whole genome shotgun (WGS) entry which is preliminary data.</text>
</comment>
<keyword evidence="2" id="KW-1185">Reference proteome</keyword>
<dbReference type="Proteomes" id="UP000295636">
    <property type="component" value="Unassembled WGS sequence"/>
</dbReference>
<proteinExistence type="predicted"/>
<evidence type="ECO:0000313" key="2">
    <source>
        <dbReference type="Proteomes" id="UP000295636"/>
    </source>
</evidence>
<dbReference type="AlphaFoldDB" id="A0A4R5KTY8"/>
<dbReference type="RefSeq" id="WP_133225878.1">
    <property type="nucleotide sequence ID" value="NZ_SMRT01000002.1"/>
</dbReference>
<accession>A0A4R5KTY8</accession>
<organism evidence="1 2">
    <name type="scientific">Paenibacillus piri</name>
    <dbReference type="NCBI Taxonomy" id="2547395"/>
    <lineage>
        <taxon>Bacteria</taxon>
        <taxon>Bacillati</taxon>
        <taxon>Bacillota</taxon>
        <taxon>Bacilli</taxon>
        <taxon>Bacillales</taxon>
        <taxon>Paenibacillaceae</taxon>
        <taxon>Paenibacillus</taxon>
    </lineage>
</organism>
<dbReference type="EMBL" id="SMRT01000002">
    <property type="protein sequence ID" value="TDF99341.1"/>
    <property type="molecule type" value="Genomic_DNA"/>
</dbReference>
<protein>
    <submittedName>
        <fullName evidence="1">Uncharacterized protein</fullName>
    </submittedName>
</protein>
<name>A0A4R5KTY8_9BACL</name>
<reference evidence="1 2" key="1">
    <citation type="submission" date="2019-03" db="EMBL/GenBank/DDBJ databases">
        <title>This is whole genome sequence of Paenibacillus sp MS74 strain.</title>
        <authorList>
            <person name="Trinh H.N."/>
        </authorList>
    </citation>
    <scope>NUCLEOTIDE SEQUENCE [LARGE SCALE GENOMIC DNA]</scope>
    <source>
        <strain evidence="1 2">MS74</strain>
    </source>
</reference>
<sequence>MKWLSRLLVTLLLSTGVALALSLLPKMENGWNSPVFRSVKAQPVSENNIVDVMSKMPLHLRIRKVEVNHAIVSVDLLASPASEKDDIVQDMYEIPRTFFSRSTNINQVLIRVMDSPTAGNGATATLLLATDARREKWLPSETVFMPLSIEEMEQYLQSHFRMTYTTKWKNRFDIKS</sequence>